<protein>
    <submittedName>
        <fullName evidence="1">Uncharacterized protein</fullName>
    </submittedName>
</protein>
<reference evidence="1 2" key="1">
    <citation type="submission" date="2018-09" db="EMBL/GenBank/DDBJ databases">
        <title>Phylogeny of the Shewanellaceae, and recommendation for two new genera, Pseudoshewanella and Parashewanella.</title>
        <authorList>
            <person name="Wang G."/>
        </authorList>
    </citation>
    <scope>NUCLEOTIDE SEQUENCE [LARGE SCALE GENOMIC DNA]</scope>
    <source>
        <strain evidence="1 2">KCTC 22492</strain>
    </source>
</reference>
<evidence type="ECO:0000313" key="1">
    <source>
        <dbReference type="EMBL" id="RJY16340.1"/>
    </source>
</evidence>
<dbReference type="OrthoDB" id="9816185at2"/>
<dbReference type="Proteomes" id="UP000273022">
    <property type="component" value="Unassembled WGS sequence"/>
</dbReference>
<organism evidence="1 2">
    <name type="scientific">Parashewanella spongiae</name>
    <dbReference type="NCBI Taxonomy" id="342950"/>
    <lineage>
        <taxon>Bacteria</taxon>
        <taxon>Pseudomonadati</taxon>
        <taxon>Pseudomonadota</taxon>
        <taxon>Gammaproteobacteria</taxon>
        <taxon>Alteromonadales</taxon>
        <taxon>Shewanellaceae</taxon>
        <taxon>Parashewanella</taxon>
    </lineage>
</organism>
<dbReference type="EMBL" id="QYYH01000050">
    <property type="protein sequence ID" value="RJY16340.1"/>
    <property type="molecule type" value="Genomic_DNA"/>
</dbReference>
<dbReference type="RefSeq" id="WP_121853431.1">
    <property type="nucleotide sequence ID" value="NZ_CP037952.1"/>
</dbReference>
<comment type="caution">
    <text evidence="1">The sequence shown here is derived from an EMBL/GenBank/DDBJ whole genome shotgun (WGS) entry which is preliminary data.</text>
</comment>
<dbReference type="AlphaFoldDB" id="A0A3A6TWZ0"/>
<evidence type="ECO:0000313" key="2">
    <source>
        <dbReference type="Proteomes" id="UP000273022"/>
    </source>
</evidence>
<accession>A0A3A6TWZ0</accession>
<keyword evidence="2" id="KW-1185">Reference proteome</keyword>
<gene>
    <name evidence="1" type="ORF">D5R81_09630</name>
</gene>
<sequence length="215" mass="24967">MPLINNQIKYNELHSLVIEDKLSDEDFKHQDWSKDDLQEVRSTIRAFYRNEQRGICAYCKEHVSLVAAGNANIEHIAPKSLYPNFIFEPKNLCVICCDCNQIKKDQEVLDKIPNTVERQDIKLYPRSSGAFKVVHPFFDNYDEHIIIKGKLYIDLTDKGHFTIGACKLNRYTRQFGVEQEFIDDDEITALMNEFMESKSSIQKAKILQKISNVTT</sequence>
<proteinExistence type="predicted"/>
<name>A0A3A6TWZ0_9GAMM</name>
<dbReference type="Gene3D" id="1.10.30.50">
    <property type="match status" value="1"/>
</dbReference>